<reference evidence="2 4" key="3">
    <citation type="submission" date="2011-04" db="EMBL/GenBank/DDBJ databases">
        <authorList>
            <person name="Harkins D.M."/>
            <person name="Madupu R."/>
            <person name="Durkin A.S."/>
            <person name="Torralba M."/>
            <person name="Methe B."/>
            <person name="Sutton G.G."/>
            <person name="Nelson K.E."/>
        </authorList>
    </citation>
    <scope>NUCLEOTIDE SEQUENCE [LARGE SCALE GENOMIC DNA]</scope>
    <source>
        <strain evidence="2 4">UPII 199-6</strain>
    </source>
</reference>
<dbReference type="Proteomes" id="UP000003242">
    <property type="component" value="Unassembled WGS sequence"/>
</dbReference>
<evidence type="ECO:0000313" key="3">
    <source>
        <dbReference type="Proteomes" id="UP000003242"/>
    </source>
</evidence>
<dbReference type="STRING" id="699218.HMPREF0889_1254"/>
<evidence type="ECO:0000313" key="4">
    <source>
        <dbReference type="Proteomes" id="UP000004018"/>
    </source>
</evidence>
<name>D3LWB1_9FIRM</name>
<evidence type="ECO:0000313" key="1">
    <source>
        <dbReference type="EMBL" id="EFD93578.1"/>
    </source>
</evidence>
<proteinExistence type="predicted"/>
<comment type="caution">
    <text evidence="1">The sequence shown here is derived from an EMBL/GenBank/DDBJ whole genome shotgun (WGS) entry which is preliminary data.</text>
</comment>
<organism evidence="1 3">
    <name type="scientific">Megasphaera lornae</name>
    <dbReference type="NCBI Taxonomy" id="1000568"/>
    <lineage>
        <taxon>Bacteria</taxon>
        <taxon>Bacillati</taxon>
        <taxon>Bacillota</taxon>
        <taxon>Negativicutes</taxon>
        <taxon>Veillonellales</taxon>
        <taxon>Veillonellaceae</taxon>
        <taxon>Megasphaera</taxon>
    </lineage>
</organism>
<accession>D3LWB1</accession>
<gene>
    <name evidence="1" type="ORF">HMPREF0889_1254</name>
    <name evidence="2" type="ORF">HMPREF1039_0095</name>
</gene>
<keyword evidence="4" id="KW-1185">Reference proteome</keyword>
<dbReference type="EMBL" id="AFIJ01000008">
    <property type="protein sequence ID" value="EGL41848.1"/>
    <property type="molecule type" value="Genomic_DNA"/>
</dbReference>
<protein>
    <submittedName>
        <fullName evidence="1">Uncharacterized protein</fullName>
    </submittedName>
</protein>
<dbReference type="EMBL" id="ADGP01000023">
    <property type="protein sequence ID" value="EFD93578.1"/>
    <property type="molecule type" value="Genomic_DNA"/>
</dbReference>
<sequence>MPAWLLRPIRALFYSEERKGCGKRVPFLFSGPKKGRVRAVPGKNGFRQAFH</sequence>
<dbReference type="AlphaFoldDB" id="D3LWB1"/>
<reference evidence="1" key="2">
    <citation type="submission" date="2009-12" db="EMBL/GenBank/DDBJ databases">
        <authorList>
            <person name="Madupu R."/>
            <person name="Durkin A.S."/>
            <person name="Torralba M."/>
            <person name="Methe B."/>
            <person name="Sutton G.G."/>
            <person name="Strausberg R.L."/>
            <person name="Nelson K.E."/>
        </authorList>
    </citation>
    <scope>NUCLEOTIDE SEQUENCE</scope>
    <source>
        <strain evidence="1">28L</strain>
    </source>
</reference>
<evidence type="ECO:0000313" key="2">
    <source>
        <dbReference type="EMBL" id="EGL41848.1"/>
    </source>
</evidence>
<reference evidence="3" key="1">
    <citation type="submission" date="2009-12" db="EMBL/GenBank/DDBJ databases">
        <title>Sequence of Clostridiales genomosp. BVAB3 str. UPII9-5.</title>
        <authorList>
            <person name="Madupu R."/>
            <person name="Durkin A.S."/>
            <person name="Torralba M."/>
            <person name="Methe B."/>
            <person name="Sutton G.G."/>
            <person name="Strausberg R.L."/>
            <person name="Nelson K.E."/>
        </authorList>
    </citation>
    <scope>NUCLEOTIDE SEQUENCE [LARGE SCALE GENOMIC DNA]</scope>
    <source>
        <strain evidence="3">28L</strain>
    </source>
</reference>
<dbReference type="Proteomes" id="UP000004018">
    <property type="component" value="Unassembled WGS sequence"/>
</dbReference>